<protein>
    <recommendedName>
        <fullName evidence="4">NAD-dependent epimerase/dehydratase domain-containing protein</fullName>
    </recommendedName>
</protein>
<evidence type="ECO:0000259" key="4">
    <source>
        <dbReference type="Pfam" id="PF01370"/>
    </source>
</evidence>
<dbReference type="AlphaFoldDB" id="A0A8K0X7P9"/>
<dbReference type="SUPFAM" id="SSF51735">
    <property type="entry name" value="NAD(P)-binding Rossmann-fold domains"/>
    <property type="match status" value="1"/>
</dbReference>
<dbReference type="Gene3D" id="3.40.50.720">
    <property type="entry name" value="NAD(P)-binding Rossmann-like Domain"/>
    <property type="match status" value="1"/>
</dbReference>
<evidence type="ECO:0000256" key="2">
    <source>
        <dbReference type="ARBA" id="ARBA00023445"/>
    </source>
</evidence>
<feature type="region of interest" description="Disordered" evidence="3">
    <location>
        <begin position="44"/>
        <end position="84"/>
    </location>
</feature>
<dbReference type="PANTHER" id="PTHR10366:SF562">
    <property type="entry name" value="ALDEHYDE REDUCTASE II (AFU_ORTHOLOGUE AFUA_1G11360)"/>
    <property type="match status" value="1"/>
</dbReference>
<dbReference type="Proteomes" id="UP000813385">
    <property type="component" value="Unassembled WGS sequence"/>
</dbReference>
<dbReference type="PANTHER" id="PTHR10366">
    <property type="entry name" value="NAD DEPENDENT EPIMERASE/DEHYDRATASE"/>
    <property type="match status" value="1"/>
</dbReference>
<organism evidence="5 6">
    <name type="scientific">Plectosphaerella cucumerina</name>
    <dbReference type="NCBI Taxonomy" id="40658"/>
    <lineage>
        <taxon>Eukaryota</taxon>
        <taxon>Fungi</taxon>
        <taxon>Dikarya</taxon>
        <taxon>Ascomycota</taxon>
        <taxon>Pezizomycotina</taxon>
        <taxon>Sordariomycetes</taxon>
        <taxon>Hypocreomycetidae</taxon>
        <taxon>Glomerellales</taxon>
        <taxon>Plectosphaerellaceae</taxon>
        <taxon>Plectosphaerella</taxon>
    </lineage>
</organism>
<comment type="caution">
    <text evidence="5">The sequence shown here is derived from an EMBL/GenBank/DDBJ whole genome shotgun (WGS) entry which is preliminary data.</text>
</comment>
<evidence type="ECO:0000256" key="1">
    <source>
        <dbReference type="ARBA" id="ARBA00023002"/>
    </source>
</evidence>
<dbReference type="InterPro" id="IPR036291">
    <property type="entry name" value="NAD(P)-bd_dom_sf"/>
</dbReference>
<name>A0A8K0X7P9_9PEZI</name>
<sequence>MKQKFQFVTVSNPSGPVPLASRKLAHAYASRQMHAKVRRQRVQRYQREIAADGRPSAEAETPESTTALGTPLDRTPNDRRDPFSAMAKPLSSQEYFLLDYYLRVMVPNCLTKCGLFKTKEDHLHALLRDWVGLGITNKDFLGASVLLSACRTILKDNPDDPVLTQMALEYKQNGIRTLRQALSGPVQATTVALALALAMDEKNFGEYEAAQQHIHGVRSMVQLRGSSILPSSPTERAMVRHPSRIAVLSNHLLHLAMSHSKTTIPIGSLVLVTGATGFIAAHVIAKFLARGYKASWLVNGRFKTQAETGDFTLIAVPDFNADGAFDEAVKGVSAIAHVASVLTFDSNPNNVIPQTVAGVTSILVSALRESSVKEVIFTSSLMASIFPVLGHEEIVDRNSWNEVAVKAAWAPPPYDDDRSNFVYAASKVAAEKALWHFVDEKKPHYTVNAIVPSGVTGEPVHEKHADNHVNWVATIFKGQKDRLDEFPAMYFVDVHDVAALHVAAVLDPEIRNARLQTWGHSSNWNDFLHVVRELRPQKEFIPDYPEYRLLSISTDQSESVALLKKWADQDGWKPLKDSIAEGINNAFFKL</sequence>
<feature type="compositionally biased region" description="Basic and acidic residues" evidence="3">
    <location>
        <begin position="45"/>
        <end position="57"/>
    </location>
</feature>
<dbReference type="InterPro" id="IPR001509">
    <property type="entry name" value="Epimerase_deHydtase"/>
</dbReference>
<evidence type="ECO:0000256" key="3">
    <source>
        <dbReference type="SAM" id="MobiDB-lite"/>
    </source>
</evidence>
<keyword evidence="1" id="KW-0560">Oxidoreductase</keyword>
<proteinExistence type="inferred from homology"/>
<keyword evidence="6" id="KW-1185">Reference proteome</keyword>
<evidence type="ECO:0000313" key="5">
    <source>
        <dbReference type="EMBL" id="KAH7374509.1"/>
    </source>
</evidence>
<dbReference type="OrthoDB" id="2735536at2759"/>
<reference evidence="5" key="1">
    <citation type="journal article" date="2021" name="Nat. Commun.">
        <title>Genetic determinants of endophytism in the Arabidopsis root mycobiome.</title>
        <authorList>
            <person name="Mesny F."/>
            <person name="Miyauchi S."/>
            <person name="Thiergart T."/>
            <person name="Pickel B."/>
            <person name="Atanasova L."/>
            <person name="Karlsson M."/>
            <person name="Huettel B."/>
            <person name="Barry K.W."/>
            <person name="Haridas S."/>
            <person name="Chen C."/>
            <person name="Bauer D."/>
            <person name="Andreopoulos W."/>
            <person name="Pangilinan J."/>
            <person name="LaButti K."/>
            <person name="Riley R."/>
            <person name="Lipzen A."/>
            <person name="Clum A."/>
            <person name="Drula E."/>
            <person name="Henrissat B."/>
            <person name="Kohler A."/>
            <person name="Grigoriev I.V."/>
            <person name="Martin F.M."/>
            <person name="Hacquard S."/>
        </authorList>
    </citation>
    <scope>NUCLEOTIDE SEQUENCE</scope>
    <source>
        <strain evidence="5">MPI-CAGE-AT-0016</strain>
    </source>
</reference>
<dbReference type="EMBL" id="JAGPXD010000001">
    <property type="protein sequence ID" value="KAH7374509.1"/>
    <property type="molecule type" value="Genomic_DNA"/>
</dbReference>
<feature type="domain" description="NAD-dependent epimerase/dehydratase" evidence="4">
    <location>
        <begin position="270"/>
        <end position="507"/>
    </location>
</feature>
<evidence type="ECO:0000313" key="6">
    <source>
        <dbReference type="Proteomes" id="UP000813385"/>
    </source>
</evidence>
<accession>A0A8K0X7P9</accession>
<dbReference type="GO" id="GO:0016616">
    <property type="term" value="F:oxidoreductase activity, acting on the CH-OH group of donors, NAD or NADP as acceptor"/>
    <property type="evidence" value="ECO:0007669"/>
    <property type="project" value="TreeGrafter"/>
</dbReference>
<gene>
    <name evidence="5" type="ORF">B0T11DRAFT_308534</name>
</gene>
<dbReference type="InterPro" id="IPR050425">
    <property type="entry name" value="NAD(P)_dehydrat-like"/>
</dbReference>
<comment type="similarity">
    <text evidence="2">Belongs to the NAD(P)-dependent epimerase/dehydratase family. Dihydroflavonol-4-reductase subfamily.</text>
</comment>
<dbReference type="Pfam" id="PF01370">
    <property type="entry name" value="Epimerase"/>
    <property type="match status" value="1"/>
</dbReference>